<keyword evidence="4" id="KW-1185">Reference proteome</keyword>
<evidence type="ECO:0000313" key="4">
    <source>
        <dbReference type="Proteomes" id="UP001500839"/>
    </source>
</evidence>
<accession>A0ABP9C4M6</accession>
<dbReference type="Gene3D" id="3.10.450.50">
    <property type="match status" value="1"/>
</dbReference>
<evidence type="ECO:0000256" key="1">
    <source>
        <dbReference type="SAM" id="MobiDB-lite"/>
    </source>
</evidence>
<dbReference type="Pfam" id="PF13577">
    <property type="entry name" value="SnoaL_4"/>
    <property type="match status" value="1"/>
</dbReference>
<name>A0ABP9C4M6_9ACTN</name>
<protein>
    <submittedName>
        <fullName evidence="3">Nuclear transport factor 2 family protein</fullName>
    </submittedName>
</protein>
<dbReference type="SUPFAM" id="SSF54427">
    <property type="entry name" value="NTF2-like"/>
    <property type="match status" value="1"/>
</dbReference>
<organism evidence="3 4">
    <name type="scientific">Tomitella cavernea</name>
    <dbReference type="NCBI Taxonomy" id="1387982"/>
    <lineage>
        <taxon>Bacteria</taxon>
        <taxon>Bacillati</taxon>
        <taxon>Actinomycetota</taxon>
        <taxon>Actinomycetes</taxon>
        <taxon>Mycobacteriales</taxon>
        <taxon>Tomitella</taxon>
    </lineage>
</organism>
<feature type="region of interest" description="Disordered" evidence="1">
    <location>
        <begin position="53"/>
        <end position="76"/>
    </location>
</feature>
<dbReference type="InterPro" id="IPR037401">
    <property type="entry name" value="SnoaL-like"/>
</dbReference>
<evidence type="ECO:0000259" key="2">
    <source>
        <dbReference type="Pfam" id="PF13577"/>
    </source>
</evidence>
<evidence type="ECO:0000313" key="3">
    <source>
        <dbReference type="EMBL" id="GAA4804980.1"/>
    </source>
</evidence>
<gene>
    <name evidence="3" type="ORF">GCM10023353_04580</name>
</gene>
<reference evidence="4" key="1">
    <citation type="journal article" date="2019" name="Int. J. Syst. Evol. Microbiol.">
        <title>The Global Catalogue of Microorganisms (GCM) 10K type strain sequencing project: providing services to taxonomists for standard genome sequencing and annotation.</title>
        <authorList>
            <consortium name="The Broad Institute Genomics Platform"/>
            <consortium name="The Broad Institute Genome Sequencing Center for Infectious Disease"/>
            <person name="Wu L."/>
            <person name="Ma J."/>
        </authorList>
    </citation>
    <scope>NUCLEOTIDE SEQUENCE [LARGE SCALE GENOMIC DNA]</scope>
    <source>
        <strain evidence="4">JCM 18542</strain>
    </source>
</reference>
<dbReference type="InterPro" id="IPR032710">
    <property type="entry name" value="NTF2-like_dom_sf"/>
</dbReference>
<dbReference type="Proteomes" id="UP001500839">
    <property type="component" value="Unassembled WGS sequence"/>
</dbReference>
<feature type="domain" description="SnoaL-like" evidence="2">
    <location>
        <begin position="13"/>
        <end position="165"/>
    </location>
</feature>
<proteinExistence type="predicted"/>
<comment type="caution">
    <text evidence="3">The sequence shown here is derived from an EMBL/GenBank/DDBJ whole genome shotgun (WGS) entry which is preliminary data.</text>
</comment>
<dbReference type="EMBL" id="BAABKQ010000001">
    <property type="protein sequence ID" value="GAA4804980.1"/>
    <property type="molecule type" value="Genomic_DNA"/>
</dbReference>
<sequence>MTTATLTLSPAEQLLAVEEIKHTFAGRLRCMDTKDWASYASFHTDDVVSDSWRSQGAAQPSSGSDAAADGNGAAPVTGGAALTEAIRATLDGDRPVTSVHHAHTPEIALTSDTTARGVWAMEDRLWWTRRGSGSAGEDTEEWLHGYGHYHEEYRKVGGRWLISYRALTRLRVDASPGFYDR</sequence>
<feature type="compositionally biased region" description="Low complexity" evidence="1">
    <location>
        <begin position="54"/>
        <end position="75"/>
    </location>
</feature>
<dbReference type="RefSeq" id="WP_200171120.1">
    <property type="nucleotide sequence ID" value="NZ_BAABKQ010000001.1"/>
</dbReference>